<dbReference type="KEGG" id="mde:105262422"/>
<dbReference type="VEuPathDB" id="VectorBase:MDOMA2_018081"/>
<protein>
    <submittedName>
        <fullName evidence="2">Uncharacterized protein LOC105262422</fullName>
    </submittedName>
</protein>
<dbReference type="GeneID" id="105262422"/>
<gene>
    <name evidence="2" type="primary">LOC105262422</name>
</gene>
<dbReference type="RefSeq" id="XP_019895029.2">
    <property type="nucleotide sequence ID" value="XM_020039470.2"/>
</dbReference>
<proteinExistence type="predicted"/>
<organism evidence="1 2">
    <name type="scientific">Musca domestica</name>
    <name type="common">House fly</name>
    <dbReference type="NCBI Taxonomy" id="7370"/>
    <lineage>
        <taxon>Eukaryota</taxon>
        <taxon>Metazoa</taxon>
        <taxon>Ecdysozoa</taxon>
        <taxon>Arthropoda</taxon>
        <taxon>Hexapoda</taxon>
        <taxon>Insecta</taxon>
        <taxon>Pterygota</taxon>
        <taxon>Neoptera</taxon>
        <taxon>Endopterygota</taxon>
        <taxon>Diptera</taxon>
        <taxon>Brachycera</taxon>
        <taxon>Muscomorpha</taxon>
        <taxon>Muscoidea</taxon>
        <taxon>Muscidae</taxon>
        <taxon>Musca</taxon>
    </lineage>
</organism>
<name>A0A9J7DMS0_MUSDO</name>
<dbReference type="AlphaFoldDB" id="A0A9J7DMS0"/>
<sequence>MHYLTALRAGVEPTIVARDFIQEFVFSYISSGEISLELICNFINDTLLAIGIPGQITPEQIDYGPNSYQWPTEVLQIYSFHCNNFEFASVEMFLLAICKETHEQTEQFLNKVDCDDGDELSDLETPIELLTQLMGGWRSAYKQLLMGNNWGTAQKFKEPLARINVCLLEGMHKLRMSYRSALSILDRICKILFDSALQGLCYKQSSGPIIDRILILISKDLEIFKDSLADFFYEILSLEYTPGILKMYHGLNIMLEENEDHRLKILTDILIERKFLDVYYTTLRQEGTDVAKMQLETLKFLKILQSKLITLDCFSRDFMEAILNLVLQNKKKISHVACSLYVAMMKRKMTDDFIFKHILKFFMKYMTSRYQLMDYVKHFYNNFEYFQCVHNFFNIIVNVKNADDLRLLSSHVVLLIIEMNFETNESPTIELEPIVQIIPEIFEKIDLEKCYGILLGIFNYIDMQMLQGETLDHITYYAEHIFKNLDKHYEYALLMNVFSVFHKCLIVTQEWQHLELISDELMFKYYGMIRKLEMKQDKKRRKLPFDFYANFLEILKRINIIIKTRYETFDNLEDVIRSLQENVLDSNRKEFQEKNIDIFAIEICVSSLIHEAKKESPTSILDSICFGKAQDISKYLINCLKNINEPTKLPAFRLKAYFCSLLNLYCHFPITLTTNFYCYLAEILSGLHGLSKHDYSQLSDDDHPYLAFEYHRIMFEHFAELHKYQHIEVKSHIVWKLCIHYGEPHNKFNEELKGLLKILATSRMNVYTHIIAVIVYNLYKQQPPMNNNTILLLLKKHMHLITNELQENSPNNIKLSITLLLTEMIEKSLNVLKLSNRHNRLEALKHLDVFLEGMDLRELQAEQLILEQLDAIRKHLLTTGEIQTLQHCQNFISNL</sequence>
<accession>A0A9J7DMS0</accession>
<evidence type="ECO:0000313" key="2">
    <source>
        <dbReference type="RefSeq" id="XP_019895029.2"/>
    </source>
</evidence>
<dbReference type="Proteomes" id="UP001652621">
    <property type="component" value="Unplaced"/>
</dbReference>
<reference evidence="2" key="1">
    <citation type="submission" date="2025-08" db="UniProtKB">
        <authorList>
            <consortium name="RefSeq"/>
        </authorList>
    </citation>
    <scope>IDENTIFICATION</scope>
    <source>
        <strain evidence="2">Aabys</strain>
        <tissue evidence="2">Whole body</tissue>
    </source>
</reference>
<evidence type="ECO:0000313" key="1">
    <source>
        <dbReference type="Proteomes" id="UP001652621"/>
    </source>
</evidence>
<keyword evidence="1" id="KW-1185">Reference proteome</keyword>
<dbReference type="OrthoDB" id="7883050at2759"/>